<dbReference type="Proteomes" id="UP001161707">
    <property type="component" value="Unassembled WGS sequence"/>
</dbReference>
<sequence>MKRTFTAKEKSLVFDLWKSGTGFSEIAKILDSKPGTIFTMLRDTGGIKPNERKRAVAHLTLSEREEIRAGLSAKMSIRAIATALRRSPSTISREVQRNRGRRYYKAVDANNRANRMAKRPKPCLLDQNEPLRDLVLEKLELKWSPEQISGWLKRTKPRQKTMRISAETIYKTLYFRCREALHHLNIQHLRRSHSLRHGRRHTRKGERGTINIVNGTPIHERARHIDNRRSVGHWEGDLVSGTKNSHIATLVDRKSRYTLILRLKGKDAVSVNQALTEKFLSLPPELRQSLTWDRGMELARHLE</sequence>
<dbReference type="AlphaFoldDB" id="A0AA42U8F2"/>
<dbReference type="Pfam" id="PF00665">
    <property type="entry name" value="rve"/>
    <property type="match status" value="1"/>
</dbReference>
<dbReference type="PROSITE" id="PS50994">
    <property type="entry name" value="INTEGRASE"/>
    <property type="match status" value="1"/>
</dbReference>
<protein>
    <submittedName>
        <fullName evidence="3">IS30 family transposase</fullName>
    </submittedName>
</protein>
<evidence type="ECO:0000313" key="3">
    <source>
        <dbReference type="EMBL" id="MDH1483081.1"/>
    </source>
</evidence>
<comment type="caution">
    <text evidence="3">The sequence shown here is derived from an EMBL/GenBank/DDBJ whole genome shotgun (WGS) entry which is preliminary data.</text>
</comment>
<reference evidence="3" key="1">
    <citation type="submission" date="2022-09" db="EMBL/GenBank/DDBJ databases">
        <title>Intensive care unit water sources are persistently colonized with multi-drug resistant bacteria and are the site of extensive horizontal gene transfer of antibiotic resistance genes.</title>
        <authorList>
            <person name="Diorio-Toth L."/>
        </authorList>
    </citation>
    <scope>NUCLEOTIDE SEQUENCE</scope>
    <source>
        <strain evidence="3">GD03711</strain>
    </source>
</reference>
<dbReference type="GO" id="GO:0005829">
    <property type="term" value="C:cytosol"/>
    <property type="evidence" value="ECO:0007669"/>
    <property type="project" value="TreeGrafter"/>
</dbReference>
<dbReference type="GO" id="GO:0015074">
    <property type="term" value="P:DNA integration"/>
    <property type="evidence" value="ECO:0007669"/>
    <property type="project" value="InterPro"/>
</dbReference>
<feature type="non-terminal residue" evidence="3">
    <location>
        <position position="303"/>
    </location>
</feature>
<dbReference type="GO" id="GO:0032196">
    <property type="term" value="P:transposition"/>
    <property type="evidence" value="ECO:0007669"/>
    <property type="project" value="TreeGrafter"/>
</dbReference>
<dbReference type="InterPro" id="IPR001584">
    <property type="entry name" value="Integrase_cat-core"/>
</dbReference>
<dbReference type="Gene3D" id="1.10.10.60">
    <property type="entry name" value="Homeodomain-like"/>
    <property type="match status" value="1"/>
</dbReference>
<organism evidence="3 4">
    <name type="scientific">Enterobacter cloacae</name>
    <dbReference type="NCBI Taxonomy" id="550"/>
    <lineage>
        <taxon>Bacteria</taxon>
        <taxon>Pseudomonadati</taxon>
        <taxon>Pseudomonadota</taxon>
        <taxon>Gammaproteobacteria</taxon>
        <taxon>Enterobacterales</taxon>
        <taxon>Enterobacteriaceae</taxon>
        <taxon>Enterobacter</taxon>
        <taxon>Enterobacter cloacae complex</taxon>
    </lineage>
</organism>
<evidence type="ECO:0000313" key="4">
    <source>
        <dbReference type="Proteomes" id="UP001161707"/>
    </source>
</evidence>
<proteinExistence type="predicted"/>
<accession>A0AA42U8F2</accession>
<dbReference type="InterPro" id="IPR025246">
    <property type="entry name" value="IS30-like_HTH"/>
</dbReference>
<dbReference type="SUPFAM" id="SSF53098">
    <property type="entry name" value="Ribonuclease H-like"/>
    <property type="match status" value="1"/>
</dbReference>
<dbReference type="Pfam" id="PF13936">
    <property type="entry name" value="HTH_38"/>
    <property type="match status" value="1"/>
</dbReference>
<dbReference type="InterPro" id="IPR051917">
    <property type="entry name" value="Transposase-Integrase"/>
</dbReference>
<dbReference type="NCBIfam" id="NF033563">
    <property type="entry name" value="transpos_IS30"/>
    <property type="match status" value="1"/>
</dbReference>
<evidence type="ECO:0000259" key="2">
    <source>
        <dbReference type="PROSITE" id="PS50994"/>
    </source>
</evidence>
<feature type="domain" description="Integrase catalytic" evidence="2">
    <location>
        <begin position="213"/>
        <end position="303"/>
    </location>
</feature>
<dbReference type="GO" id="GO:0006310">
    <property type="term" value="P:DNA recombination"/>
    <property type="evidence" value="ECO:0007669"/>
    <property type="project" value="UniProtKB-KW"/>
</dbReference>
<dbReference type="GO" id="GO:0004803">
    <property type="term" value="F:transposase activity"/>
    <property type="evidence" value="ECO:0007669"/>
    <property type="project" value="TreeGrafter"/>
</dbReference>
<evidence type="ECO:0000256" key="1">
    <source>
        <dbReference type="ARBA" id="ARBA00023172"/>
    </source>
</evidence>
<dbReference type="RefSeq" id="WP_280043890.1">
    <property type="nucleotide sequence ID" value="NZ_JAOCIY010000244.1"/>
</dbReference>
<gene>
    <name evidence="3" type="ORF">N5E88_26915</name>
</gene>
<dbReference type="EMBL" id="JAOCIY010000244">
    <property type="protein sequence ID" value="MDH1483081.1"/>
    <property type="molecule type" value="Genomic_DNA"/>
</dbReference>
<keyword evidence="1" id="KW-0233">DNA recombination</keyword>
<dbReference type="InterPro" id="IPR012337">
    <property type="entry name" value="RNaseH-like_sf"/>
</dbReference>
<dbReference type="PANTHER" id="PTHR10948:SF23">
    <property type="entry name" value="TRANSPOSASE INSI FOR INSERTION SEQUENCE ELEMENT IS30A-RELATED"/>
    <property type="match status" value="1"/>
</dbReference>
<name>A0AA42U8F2_ENTCL</name>
<dbReference type="PANTHER" id="PTHR10948">
    <property type="entry name" value="TRANSPOSASE"/>
    <property type="match status" value="1"/>
</dbReference>
<dbReference type="InterPro" id="IPR053392">
    <property type="entry name" value="Transposase_IS30-like"/>
</dbReference>